<proteinExistence type="predicted"/>
<evidence type="ECO:0000313" key="1">
    <source>
        <dbReference type="EMBL" id="MPL99543.1"/>
    </source>
</evidence>
<dbReference type="AlphaFoldDB" id="A0A644WAV5"/>
<reference evidence="1" key="1">
    <citation type="submission" date="2019-08" db="EMBL/GenBank/DDBJ databases">
        <authorList>
            <person name="Kucharzyk K."/>
            <person name="Murdoch R.W."/>
            <person name="Higgins S."/>
            <person name="Loffler F."/>
        </authorList>
    </citation>
    <scope>NUCLEOTIDE SEQUENCE</scope>
</reference>
<organism evidence="1">
    <name type="scientific">bioreactor metagenome</name>
    <dbReference type="NCBI Taxonomy" id="1076179"/>
    <lineage>
        <taxon>unclassified sequences</taxon>
        <taxon>metagenomes</taxon>
        <taxon>ecological metagenomes</taxon>
    </lineage>
</organism>
<name>A0A644WAV5_9ZZZZ</name>
<protein>
    <submittedName>
        <fullName evidence="1">Uncharacterized protein</fullName>
    </submittedName>
</protein>
<sequence>MAFTCDVAFHTPKSNITINRYRNLIKYQKSIEKTDGYNIKSKRSY</sequence>
<dbReference type="EMBL" id="VSSQ01000673">
    <property type="protein sequence ID" value="MPL99543.1"/>
    <property type="molecule type" value="Genomic_DNA"/>
</dbReference>
<gene>
    <name evidence="1" type="ORF">SDC9_45761</name>
</gene>
<accession>A0A644WAV5</accession>
<comment type="caution">
    <text evidence="1">The sequence shown here is derived from an EMBL/GenBank/DDBJ whole genome shotgun (WGS) entry which is preliminary data.</text>
</comment>